<dbReference type="PANTHER" id="PTHR10816:SF9">
    <property type="entry name" value="SUPPRESSION OF TUMORIGENICITY 18 PROTEIN"/>
    <property type="match status" value="1"/>
</dbReference>
<evidence type="ECO:0000256" key="3">
    <source>
        <dbReference type="ARBA" id="ARBA00022723"/>
    </source>
</evidence>
<keyword evidence="8" id="KW-0238">DNA-binding</keyword>
<dbReference type="GO" id="GO:0000981">
    <property type="term" value="F:DNA-binding transcription factor activity, RNA polymerase II-specific"/>
    <property type="evidence" value="ECO:0007669"/>
    <property type="project" value="TreeGrafter"/>
</dbReference>
<proteinExistence type="inferred from homology"/>
<keyword evidence="4" id="KW-0677">Repeat</keyword>
<keyword evidence="10" id="KW-0539">Nucleus</keyword>
<keyword evidence="5 11" id="KW-0863">Zinc-finger</keyword>
<evidence type="ECO:0000259" key="12">
    <source>
        <dbReference type="Pfam" id="PF08474"/>
    </source>
</evidence>
<evidence type="ECO:0000256" key="10">
    <source>
        <dbReference type="ARBA" id="ARBA00023242"/>
    </source>
</evidence>
<accession>A0A672LBY3</accession>
<keyword evidence="6" id="KW-0862">Zinc</keyword>
<evidence type="ECO:0000256" key="6">
    <source>
        <dbReference type="ARBA" id="ARBA00022833"/>
    </source>
</evidence>
<evidence type="ECO:0000256" key="11">
    <source>
        <dbReference type="PROSITE-ProRule" id="PRU01143"/>
    </source>
</evidence>
<dbReference type="Ensembl" id="ENSSGRT00000023694.1">
    <property type="protein sequence ID" value="ENSSGRP00000021951.1"/>
    <property type="gene ID" value="ENSSGRG00000013117.1"/>
</dbReference>
<keyword evidence="3" id="KW-0479">Metal-binding</keyword>
<gene>
    <name evidence="13" type="primary">LOC107555297</name>
</gene>
<dbReference type="Pfam" id="PF01530">
    <property type="entry name" value="zf-C2HC"/>
    <property type="match status" value="3"/>
</dbReference>
<dbReference type="Proteomes" id="UP000472262">
    <property type="component" value="Unassembled WGS sequence"/>
</dbReference>
<dbReference type="GO" id="GO:0008270">
    <property type="term" value="F:zinc ion binding"/>
    <property type="evidence" value="ECO:0007669"/>
    <property type="project" value="UniProtKB-KW"/>
</dbReference>
<dbReference type="Gene3D" id="4.10.320.30">
    <property type="match status" value="5"/>
</dbReference>
<evidence type="ECO:0000256" key="5">
    <source>
        <dbReference type="ARBA" id="ARBA00022771"/>
    </source>
</evidence>
<evidence type="ECO:0000256" key="9">
    <source>
        <dbReference type="ARBA" id="ARBA00023163"/>
    </source>
</evidence>
<dbReference type="Pfam" id="PF08474">
    <property type="entry name" value="MYT1"/>
    <property type="match status" value="1"/>
</dbReference>
<reference evidence="13" key="1">
    <citation type="submission" date="2025-08" db="UniProtKB">
        <authorList>
            <consortium name="Ensembl"/>
        </authorList>
    </citation>
    <scope>IDENTIFICATION</scope>
</reference>
<keyword evidence="9" id="KW-0804">Transcription</keyword>
<keyword evidence="7" id="KW-0805">Transcription regulation</keyword>
<evidence type="ECO:0000256" key="2">
    <source>
        <dbReference type="ARBA" id="ARBA00010194"/>
    </source>
</evidence>
<dbReference type="InterPro" id="IPR036060">
    <property type="entry name" value="Znf_C2H2C_sf"/>
</dbReference>
<name>A0A672LBY3_SINGR</name>
<comment type="subcellular location">
    <subcellularLocation>
        <location evidence="1">Nucleus</location>
    </subcellularLocation>
</comment>
<dbReference type="PANTHER" id="PTHR10816">
    <property type="entry name" value="MYELIN TRANSCRIPTION FACTOR 1-RELATED"/>
    <property type="match status" value="1"/>
</dbReference>
<reference evidence="13" key="2">
    <citation type="submission" date="2025-09" db="UniProtKB">
        <authorList>
            <consortium name="Ensembl"/>
        </authorList>
    </citation>
    <scope>IDENTIFICATION</scope>
</reference>
<dbReference type="AlphaFoldDB" id="A0A672LBY3"/>
<evidence type="ECO:0000256" key="7">
    <source>
        <dbReference type="ARBA" id="ARBA00023015"/>
    </source>
</evidence>
<sequence length="416" mass="45207">GTGHVTGLYPHHRSLSGCPHKVRVPPESESVLVLPCTHKPEAAFFLAMHENVLKCPTPGCTGRGHVNSNRSTHRSLSGCPIAAAEKISKPQEDPTNFPVFSFSLFRPLGNMKKFDFTYRFAHPMAALQASMAKDMDKYTKGHFDYASFDAQVFGKQAQMASDQSHESSHFPDSQSNALQSNIASAAILNLSTRCRDNGEALPPSRPLDSLIEVDENGTLDLSMKKKREKARDCSVMPALGDALFIPPEPSLAKAAGLQISPAIYRVLYEQDAWDTPLNYSKTPAQQDKEEIHPVSKSCIVDQEIIGCVHLVIILVFFSLCSCPTPGCDGSGHVTGNYASHRRCPVAGCDGQGHVSGKYTSHRSAGSCPIATKLQKESSVNGSAFSWKLCKQELPHCPLPGCNGLGHANNVFITHRR</sequence>
<evidence type="ECO:0000256" key="4">
    <source>
        <dbReference type="ARBA" id="ARBA00022737"/>
    </source>
</evidence>
<dbReference type="PROSITE" id="PS51802">
    <property type="entry name" value="ZF_CCHHC"/>
    <property type="match status" value="4"/>
</dbReference>
<dbReference type="FunFam" id="4.10.320.30:FF:000001">
    <property type="entry name" value="Myelin transcription factor 1-like, a"/>
    <property type="match status" value="2"/>
</dbReference>
<feature type="domain" description="Myelin transcription factor 1" evidence="12">
    <location>
        <begin position="177"/>
        <end position="290"/>
    </location>
</feature>
<dbReference type="GO" id="GO:0007399">
    <property type="term" value="P:nervous system development"/>
    <property type="evidence" value="ECO:0007669"/>
    <property type="project" value="UniProtKB-KW"/>
</dbReference>
<keyword evidence="14" id="KW-1185">Reference proteome</keyword>
<evidence type="ECO:0000313" key="14">
    <source>
        <dbReference type="Proteomes" id="UP000472262"/>
    </source>
</evidence>
<evidence type="ECO:0000256" key="8">
    <source>
        <dbReference type="ARBA" id="ARBA00023125"/>
    </source>
</evidence>
<dbReference type="SUPFAM" id="SSF103637">
    <property type="entry name" value="CCHHC domain"/>
    <property type="match status" value="5"/>
</dbReference>
<evidence type="ECO:0000256" key="1">
    <source>
        <dbReference type="ARBA" id="ARBA00004123"/>
    </source>
</evidence>
<evidence type="ECO:0000313" key="13">
    <source>
        <dbReference type="Ensembl" id="ENSSGRP00000021951.1"/>
    </source>
</evidence>
<dbReference type="InterPro" id="IPR002515">
    <property type="entry name" value="Znf_C2H2C"/>
</dbReference>
<dbReference type="InterPro" id="IPR013681">
    <property type="entry name" value="Myelin_TF"/>
</dbReference>
<dbReference type="GO" id="GO:0005634">
    <property type="term" value="C:nucleus"/>
    <property type="evidence" value="ECO:0007669"/>
    <property type="project" value="UniProtKB-SubCell"/>
</dbReference>
<dbReference type="GO" id="GO:0030154">
    <property type="term" value="P:cell differentiation"/>
    <property type="evidence" value="ECO:0007669"/>
    <property type="project" value="UniProtKB-KW"/>
</dbReference>
<organism evidence="13 14">
    <name type="scientific">Sinocyclocheilus grahami</name>
    <name type="common">Dianchi golden-line fish</name>
    <name type="synonym">Barbus grahami</name>
    <dbReference type="NCBI Taxonomy" id="75366"/>
    <lineage>
        <taxon>Eukaryota</taxon>
        <taxon>Metazoa</taxon>
        <taxon>Chordata</taxon>
        <taxon>Craniata</taxon>
        <taxon>Vertebrata</taxon>
        <taxon>Euteleostomi</taxon>
        <taxon>Actinopterygii</taxon>
        <taxon>Neopterygii</taxon>
        <taxon>Teleostei</taxon>
        <taxon>Ostariophysi</taxon>
        <taxon>Cypriniformes</taxon>
        <taxon>Cyprinidae</taxon>
        <taxon>Cyprininae</taxon>
        <taxon>Sinocyclocheilus</taxon>
    </lineage>
</organism>
<dbReference type="GO" id="GO:0000978">
    <property type="term" value="F:RNA polymerase II cis-regulatory region sequence-specific DNA binding"/>
    <property type="evidence" value="ECO:0007669"/>
    <property type="project" value="TreeGrafter"/>
</dbReference>
<comment type="similarity">
    <text evidence="2">Belongs to the MYT1 family.</text>
</comment>
<protein>
    <submittedName>
        <fullName evidence="13">Suppression of tumorigenicity 18 protein-like</fullName>
    </submittedName>
</protein>